<dbReference type="Gene3D" id="3.30.70.100">
    <property type="match status" value="1"/>
</dbReference>
<keyword evidence="2" id="KW-1185">Reference proteome</keyword>
<dbReference type="Proteomes" id="UP000034491">
    <property type="component" value="Unassembled WGS sequence"/>
</dbReference>
<dbReference type="SUPFAM" id="SSF54909">
    <property type="entry name" value="Dimeric alpha+beta barrel"/>
    <property type="match status" value="1"/>
</dbReference>
<evidence type="ECO:0000313" key="1">
    <source>
        <dbReference type="EMBL" id="KKJ77603.1"/>
    </source>
</evidence>
<accession>A0A0M2RDG7</accession>
<sequence length="108" mass="12098">MSQVSAINCIEVPDGYEEIAISTRDLYINYFKKQPGFVSSTFYRASVQNGKINFINIVVWRDKEAYDAVVNKGYENSDGLNSDGMKVLGKGFPEPIKVHPGVFEIISK</sequence>
<reference evidence="1 2" key="1">
    <citation type="submission" date="2015-03" db="EMBL/GenBank/DDBJ databases">
        <title>Genome sequence of Kiloniella sp. P1-1, isolated from the gut microflora of Pacific white shrimp, Penaeus vannamei.</title>
        <authorList>
            <person name="Shao Z."/>
            <person name="Wang L."/>
            <person name="Li X."/>
        </authorList>
    </citation>
    <scope>NUCLEOTIDE SEQUENCE [LARGE SCALE GENOMIC DNA]</scope>
    <source>
        <strain evidence="1 2">P1-1</strain>
    </source>
</reference>
<dbReference type="OrthoDB" id="1494517at2"/>
<proteinExistence type="predicted"/>
<evidence type="ECO:0000313" key="2">
    <source>
        <dbReference type="Proteomes" id="UP000034491"/>
    </source>
</evidence>
<dbReference type="AlphaFoldDB" id="A0A0M2RDG7"/>
<evidence type="ECO:0008006" key="3">
    <source>
        <dbReference type="Google" id="ProtNLM"/>
    </source>
</evidence>
<name>A0A0M2RDG7_9PROT</name>
<organism evidence="1 2">
    <name type="scientific">Kiloniella litopenaei</name>
    <dbReference type="NCBI Taxonomy" id="1549748"/>
    <lineage>
        <taxon>Bacteria</taxon>
        <taxon>Pseudomonadati</taxon>
        <taxon>Pseudomonadota</taxon>
        <taxon>Alphaproteobacteria</taxon>
        <taxon>Rhodospirillales</taxon>
        <taxon>Kiloniellaceae</taxon>
        <taxon>Kiloniella</taxon>
    </lineage>
</organism>
<dbReference type="PATRIC" id="fig|1549748.8.peg.3556"/>
<dbReference type="RefSeq" id="WP_046505307.1">
    <property type="nucleotide sequence ID" value="NZ_LANI01000004.1"/>
</dbReference>
<protein>
    <recommendedName>
        <fullName evidence="3">ABM domain-containing protein</fullName>
    </recommendedName>
</protein>
<comment type="caution">
    <text evidence="1">The sequence shown here is derived from an EMBL/GenBank/DDBJ whole genome shotgun (WGS) entry which is preliminary data.</text>
</comment>
<gene>
    <name evidence="1" type="ORF">WH95_08005</name>
</gene>
<dbReference type="EMBL" id="LANI01000004">
    <property type="protein sequence ID" value="KKJ77603.1"/>
    <property type="molecule type" value="Genomic_DNA"/>
</dbReference>
<dbReference type="InterPro" id="IPR011008">
    <property type="entry name" value="Dimeric_a/b-barrel"/>
</dbReference>
<dbReference type="STRING" id="1549748.WH95_08005"/>